<dbReference type="PANTHER" id="PTHR30126">
    <property type="entry name" value="HTH-TYPE TRANSCRIPTIONAL REGULATOR"/>
    <property type="match status" value="1"/>
</dbReference>
<dbReference type="EMBL" id="BSPO01000002">
    <property type="protein sequence ID" value="GLS82993.1"/>
    <property type="molecule type" value="Genomic_DNA"/>
</dbReference>
<dbReference type="InterPro" id="IPR000847">
    <property type="entry name" value="LysR_HTH_N"/>
</dbReference>
<organism evidence="6 7">
    <name type="scientific">Paraferrimonas haliotis</name>
    <dbReference type="NCBI Taxonomy" id="2013866"/>
    <lineage>
        <taxon>Bacteria</taxon>
        <taxon>Pseudomonadati</taxon>
        <taxon>Pseudomonadota</taxon>
        <taxon>Gammaproteobacteria</taxon>
        <taxon>Alteromonadales</taxon>
        <taxon>Ferrimonadaceae</taxon>
        <taxon>Paraferrimonas</taxon>
    </lineage>
</organism>
<evidence type="ECO:0000256" key="1">
    <source>
        <dbReference type="ARBA" id="ARBA00009437"/>
    </source>
</evidence>
<gene>
    <name evidence="6" type="ORF">GCM10007894_09700</name>
</gene>
<dbReference type="InterPro" id="IPR036390">
    <property type="entry name" value="WH_DNA-bd_sf"/>
</dbReference>
<dbReference type="AlphaFoldDB" id="A0AA37TMH2"/>
<dbReference type="PRINTS" id="PR00039">
    <property type="entry name" value="HTHLYSR"/>
</dbReference>
<evidence type="ECO:0000256" key="4">
    <source>
        <dbReference type="ARBA" id="ARBA00023163"/>
    </source>
</evidence>
<dbReference type="CDD" id="cd05466">
    <property type="entry name" value="PBP2_LTTR_substrate"/>
    <property type="match status" value="1"/>
</dbReference>
<dbReference type="GO" id="GO:0003700">
    <property type="term" value="F:DNA-binding transcription factor activity"/>
    <property type="evidence" value="ECO:0007669"/>
    <property type="project" value="InterPro"/>
</dbReference>
<feature type="domain" description="HTH lysR-type" evidence="5">
    <location>
        <begin position="2"/>
        <end position="59"/>
    </location>
</feature>
<reference evidence="6 7" key="1">
    <citation type="journal article" date="2014" name="Int. J. Syst. Evol. Microbiol.">
        <title>Complete genome sequence of Corynebacterium casei LMG S-19264T (=DSM 44701T), isolated from a smear-ripened cheese.</title>
        <authorList>
            <consortium name="US DOE Joint Genome Institute (JGI-PGF)"/>
            <person name="Walter F."/>
            <person name="Albersmeier A."/>
            <person name="Kalinowski J."/>
            <person name="Ruckert C."/>
        </authorList>
    </citation>
    <scope>NUCLEOTIDE SEQUENCE [LARGE SCALE GENOMIC DNA]</scope>
    <source>
        <strain evidence="6 7">NBRC 112785</strain>
    </source>
</reference>
<comment type="similarity">
    <text evidence="1">Belongs to the LysR transcriptional regulatory family.</text>
</comment>
<keyword evidence="4" id="KW-0804">Transcription</keyword>
<comment type="caution">
    <text evidence="6">The sequence shown here is derived from an EMBL/GenBank/DDBJ whole genome shotgun (WGS) entry which is preliminary data.</text>
</comment>
<dbReference type="Gene3D" id="3.40.190.10">
    <property type="entry name" value="Periplasmic binding protein-like II"/>
    <property type="match status" value="2"/>
</dbReference>
<sequence length="300" mass="33750">MINQKWLTTFVALAQIRHFGKTAIALHMTQPGVSQHLAKLEQQLGVELMDREAKPLELTAAGKKLHRYGLRMQQQQQLLLSQLQQDEVGVGECRIAMSGALAYFCYPDWLVYQRQHPELMLALEAAPNTLIEQQLLSVDIDVGVMSRRSDKVKLVQTELEPEPLVVIIPKTAEPQPTLENLQSIGFIDHPDGGYYLEQVLQANFEIGTEDIPVKGYVNQMGQILEPVAQGIGFTVLPVSALRHFHQAQLITVLELPSKVVEPRYLTRRKGQSLPKRYVWFMDYLSALTSSTLSGSTSMFT</sequence>
<dbReference type="GO" id="GO:0000976">
    <property type="term" value="F:transcription cis-regulatory region binding"/>
    <property type="evidence" value="ECO:0007669"/>
    <property type="project" value="TreeGrafter"/>
</dbReference>
<evidence type="ECO:0000256" key="2">
    <source>
        <dbReference type="ARBA" id="ARBA00023015"/>
    </source>
</evidence>
<evidence type="ECO:0000256" key="3">
    <source>
        <dbReference type="ARBA" id="ARBA00023125"/>
    </source>
</evidence>
<keyword evidence="2" id="KW-0805">Transcription regulation</keyword>
<dbReference type="Proteomes" id="UP001157439">
    <property type="component" value="Unassembled WGS sequence"/>
</dbReference>
<dbReference type="SUPFAM" id="SSF53850">
    <property type="entry name" value="Periplasmic binding protein-like II"/>
    <property type="match status" value="1"/>
</dbReference>
<dbReference type="RefSeq" id="WP_095499960.1">
    <property type="nucleotide sequence ID" value="NZ_BSPO01000002.1"/>
</dbReference>
<name>A0AA37TMH2_9GAMM</name>
<evidence type="ECO:0000259" key="5">
    <source>
        <dbReference type="PROSITE" id="PS50931"/>
    </source>
</evidence>
<dbReference type="SUPFAM" id="SSF46785">
    <property type="entry name" value="Winged helix' DNA-binding domain"/>
    <property type="match status" value="1"/>
</dbReference>
<dbReference type="PROSITE" id="PS50931">
    <property type="entry name" value="HTH_LYSR"/>
    <property type="match status" value="1"/>
</dbReference>
<protein>
    <submittedName>
        <fullName evidence="6">LysR family transcriptional regulator</fullName>
    </submittedName>
</protein>
<keyword evidence="7" id="KW-1185">Reference proteome</keyword>
<accession>A0AA37TMH2</accession>
<dbReference type="Pfam" id="PF03466">
    <property type="entry name" value="LysR_substrate"/>
    <property type="match status" value="1"/>
</dbReference>
<dbReference type="Gene3D" id="1.10.10.10">
    <property type="entry name" value="Winged helix-like DNA-binding domain superfamily/Winged helix DNA-binding domain"/>
    <property type="match status" value="1"/>
</dbReference>
<dbReference type="Pfam" id="PF00126">
    <property type="entry name" value="HTH_1"/>
    <property type="match status" value="1"/>
</dbReference>
<dbReference type="InterPro" id="IPR005119">
    <property type="entry name" value="LysR_subst-bd"/>
</dbReference>
<keyword evidence="3" id="KW-0238">DNA-binding</keyword>
<dbReference type="PANTHER" id="PTHR30126:SF99">
    <property type="entry name" value="TRANSCRIPTIONAL REGULATOR LYSR FAMILY"/>
    <property type="match status" value="1"/>
</dbReference>
<evidence type="ECO:0000313" key="7">
    <source>
        <dbReference type="Proteomes" id="UP001157439"/>
    </source>
</evidence>
<evidence type="ECO:0000313" key="6">
    <source>
        <dbReference type="EMBL" id="GLS82993.1"/>
    </source>
</evidence>
<dbReference type="InterPro" id="IPR036388">
    <property type="entry name" value="WH-like_DNA-bd_sf"/>
</dbReference>
<proteinExistence type="inferred from homology"/>